<dbReference type="SUPFAM" id="SSF52540">
    <property type="entry name" value="P-loop containing nucleoside triphosphate hydrolases"/>
    <property type="match status" value="1"/>
</dbReference>
<dbReference type="Pfam" id="PF01656">
    <property type="entry name" value="CbiA"/>
    <property type="match status" value="1"/>
</dbReference>
<accession>A0A099VBT3</accession>
<dbReference type="PANTHER" id="PTHR13696:SF96">
    <property type="entry name" value="COBQ_COBB_MIND_PARA NUCLEOTIDE BINDING DOMAIN-CONTAINING PROTEIN"/>
    <property type="match status" value="1"/>
</dbReference>
<evidence type="ECO:0000313" key="2">
    <source>
        <dbReference type="EMBL" id="TLD80637.1"/>
    </source>
</evidence>
<name>A0A099VBT3_9HELI</name>
<feature type="domain" description="CobQ/CobB/MinD/ParA nucleotide binding" evidence="1">
    <location>
        <begin position="22"/>
        <end position="187"/>
    </location>
</feature>
<sequence length="228" mass="26296">MHIIYCYLVNLNIKIHILSLIPKGGVGKSTIAINLARFFTLQTHDILLLDTDPQRSVFLWHSCSNDKRLQVKYAKETKEINTILNQHRFVIADTSGSDRGINAFLIERSDVCIIPINVGAFNIIILNSIIDYLQKIMRVNKDLRAYMIINRANSNPKIKQIETLKEIIKSKQSNIYLLNSILFERVAYQHATDNQVSLFDYCRSNDKALIEFKDFCNEILVKEIHGNK</sequence>
<dbReference type="Gene3D" id="3.40.50.300">
    <property type="entry name" value="P-loop containing nucleotide triphosphate hydrolases"/>
    <property type="match status" value="1"/>
</dbReference>
<dbReference type="AlphaFoldDB" id="A0A099VBT3"/>
<gene>
    <name evidence="2" type="ORF">LS81_009480</name>
</gene>
<dbReference type="InterPro" id="IPR050678">
    <property type="entry name" value="DNA_Partitioning_ATPase"/>
</dbReference>
<evidence type="ECO:0000313" key="3">
    <source>
        <dbReference type="Proteomes" id="UP000029878"/>
    </source>
</evidence>
<dbReference type="PANTHER" id="PTHR13696">
    <property type="entry name" value="P-LOOP CONTAINING NUCLEOSIDE TRIPHOSPHATE HYDROLASE"/>
    <property type="match status" value="1"/>
</dbReference>
<proteinExistence type="predicted"/>
<dbReference type="Proteomes" id="UP000029878">
    <property type="component" value="Unassembled WGS sequence"/>
</dbReference>
<evidence type="ECO:0000259" key="1">
    <source>
        <dbReference type="Pfam" id="PF01656"/>
    </source>
</evidence>
<protein>
    <recommendedName>
        <fullName evidence="1">CobQ/CobB/MinD/ParA nucleotide binding domain-containing protein</fullName>
    </recommendedName>
</protein>
<dbReference type="InterPro" id="IPR027417">
    <property type="entry name" value="P-loop_NTPase"/>
</dbReference>
<dbReference type="InterPro" id="IPR002586">
    <property type="entry name" value="CobQ/CobB/MinD/ParA_Nub-bd_dom"/>
</dbReference>
<organism evidence="2 3">
    <name type="scientific">Helicobacter trogontum</name>
    <dbReference type="NCBI Taxonomy" id="50960"/>
    <lineage>
        <taxon>Bacteria</taxon>
        <taxon>Pseudomonadati</taxon>
        <taxon>Campylobacterota</taxon>
        <taxon>Epsilonproteobacteria</taxon>
        <taxon>Campylobacterales</taxon>
        <taxon>Helicobacteraceae</taxon>
        <taxon>Helicobacter</taxon>
    </lineage>
</organism>
<dbReference type="EMBL" id="JRPL02000032">
    <property type="protein sequence ID" value="TLD80637.1"/>
    <property type="molecule type" value="Genomic_DNA"/>
</dbReference>
<reference evidence="2 3" key="1">
    <citation type="journal article" date="2014" name="Genome Announc.">
        <title>Draft genome sequences of eight enterohepatic helicobacter species isolated from both laboratory and wild rodents.</title>
        <authorList>
            <person name="Sheh A."/>
            <person name="Shen Z."/>
            <person name="Fox J.G."/>
        </authorList>
    </citation>
    <scope>NUCLEOTIDE SEQUENCE [LARGE SCALE GENOMIC DNA]</scope>
    <source>
        <strain evidence="2 3">ATCC 700114</strain>
    </source>
</reference>
<dbReference type="CDD" id="cd02042">
    <property type="entry name" value="ParAB_family"/>
    <property type="match status" value="1"/>
</dbReference>
<comment type="caution">
    <text evidence="2">The sequence shown here is derived from an EMBL/GenBank/DDBJ whole genome shotgun (WGS) entry which is preliminary data.</text>
</comment>
<dbReference type="OrthoDB" id="13869at2"/>